<dbReference type="PANTHER" id="PTHR18952:SF208">
    <property type="entry name" value="CARBONIC ANHYDRASE XA-RELATED"/>
    <property type="match status" value="1"/>
</dbReference>
<evidence type="ECO:0000259" key="7">
    <source>
        <dbReference type="PROSITE" id="PS51144"/>
    </source>
</evidence>
<evidence type="ECO:0000256" key="2">
    <source>
        <dbReference type="ARBA" id="ARBA00012925"/>
    </source>
</evidence>
<dbReference type="OrthoDB" id="429145at2759"/>
<dbReference type="SUPFAM" id="SSF51069">
    <property type="entry name" value="Carbonic anhydrase"/>
    <property type="match status" value="1"/>
</dbReference>
<comment type="function">
    <text evidence="6">Reversible hydration of carbon dioxide.</text>
</comment>
<reference evidence="8" key="1">
    <citation type="submission" date="2020-01" db="EMBL/GenBank/DDBJ databases">
        <title>Genome sequence of Kobresia littledalei, the first chromosome-level genome in the family Cyperaceae.</title>
        <authorList>
            <person name="Qu G."/>
        </authorList>
    </citation>
    <scope>NUCLEOTIDE SEQUENCE</scope>
    <source>
        <strain evidence="8">C.B.Clarke</strain>
        <tissue evidence="8">Leaf</tissue>
    </source>
</reference>
<dbReference type="InterPro" id="IPR001148">
    <property type="entry name" value="CA_dom"/>
</dbReference>
<organism evidence="8 9">
    <name type="scientific">Carex littledalei</name>
    <dbReference type="NCBI Taxonomy" id="544730"/>
    <lineage>
        <taxon>Eukaryota</taxon>
        <taxon>Viridiplantae</taxon>
        <taxon>Streptophyta</taxon>
        <taxon>Embryophyta</taxon>
        <taxon>Tracheophyta</taxon>
        <taxon>Spermatophyta</taxon>
        <taxon>Magnoliopsida</taxon>
        <taxon>Liliopsida</taxon>
        <taxon>Poales</taxon>
        <taxon>Cyperaceae</taxon>
        <taxon>Cyperoideae</taxon>
        <taxon>Cariceae</taxon>
        <taxon>Carex</taxon>
        <taxon>Carex subgen. Euthyceras</taxon>
    </lineage>
</organism>
<dbReference type="SMART" id="SM01057">
    <property type="entry name" value="Carb_anhydrase"/>
    <property type="match status" value="1"/>
</dbReference>
<keyword evidence="6" id="KW-0732">Signal</keyword>
<protein>
    <recommendedName>
        <fullName evidence="2 6">Carbonic anhydrase</fullName>
        <ecNumber evidence="2 6">4.2.1.1</ecNumber>
    </recommendedName>
</protein>
<proteinExistence type="inferred from homology"/>
<evidence type="ECO:0000256" key="3">
    <source>
        <dbReference type="ARBA" id="ARBA00022723"/>
    </source>
</evidence>
<gene>
    <name evidence="8" type="ORF">FCM35_KLT11571</name>
</gene>
<dbReference type="GO" id="GO:0004089">
    <property type="term" value="F:carbonate dehydratase activity"/>
    <property type="evidence" value="ECO:0007669"/>
    <property type="project" value="UniProtKB-UniRule"/>
</dbReference>
<comment type="cofactor">
    <cofactor evidence="1 6">
        <name>Zn(2+)</name>
        <dbReference type="ChEBI" id="CHEBI:29105"/>
    </cofactor>
</comment>
<feature type="domain" description="Alpha-carbonic anhydrase" evidence="7">
    <location>
        <begin position="30"/>
        <end position="265"/>
    </location>
</feature>
<evidence type="ECO:0000256" key="1">
    <source>
        <dbReference type="ARBA" id="ARBA00001947"/>
    </source>
</evidence>
<dbReference type="InterPro" id="IPR036398">
    <property type="entry name" value="CA_dom_sf"/>
</dbReference>
<dbReference type="EMBL" id="SWLB01000022">
    <property type="protein sequence ID" value="KAF3324104.1"/>
    <property type="molecule type" value="Genomic_DNA"/>
</dbReference>
<name>A0A833VHA5_9POAL</name>
<keyword evidence="4 6" id="KW-0862">Zinc</keyword>
<evidence type="ECO:0000256" key="4">
    <source>
        <dbReference type="ARBA" id="ARBA00022833"/>
    </source>
</evidence>
<dbReference type="GO" id="GO:0006730">
    <property type="term" value="P:one-carbon metabolic process"/>
    <property type="evidence" value="ECO:0007669"/>
    <property type="project" value="TreeGrafter"/>
</dbReference>
<feature type="signal peptide" evidence="6">
    <location>
        <begin position="1"/>
        <end position="23"/>
    </location>
</feature>
<evidence type="ECO:0000256" key="5">
    <source>
        <dbReference type="ARBA" id="ARBA00023239"/>
    </source>
</evidence>
<accession>A0A833VHA5</accession>
<dbReference type="PROSITE" id="PS00162">
    <property type="entry name" value="ALPHA_CA_1"/>
    <property type="match status" value="1"/>
</dbReference>
<dbReference type="PROSITE" id="PS51144">
    <property type="entry name" value="ALPHA_CA_2"/>
    <property type="match status" value="1"/>
</dbReference>
<dbReference type="InterPro" id="IPR023561">
    <property type="entry name" value="Carbonic_anhydrase_a-class"/>
</dbReference>
<dbReference type="GO" id="GO:0008270">
    <property type="term" value="F:zinc ion binding"/>
    <property type="evidence" value="ECO:0007669"/>
    <property type="project" value="UniProtKB-UniRule"/>
</dbReference>
<evidence type="ECO:0000313" key="8">
    <source>
        <dbReference type="EMBL" id="KAF3324104.1"/>
    </source>
</evidence>
<dbReference type="EC" id="4.2.1.1" evidence="2 6"/>
<dbReference type="Proteomes" id="UP000623129">
    <property type="component" value="Unassembled WGS sequence"/>
</dbReference>
<evidence type="ECO:0000256" key="6">
    <source>
        <dbReference type="RuleBase" id="RU367011"/>
    </source>
</evidence>
<keyword evidence="5 6" id="KW-0456">Lyase</keyword>
<dbReference type="InterPro" id="IPR018338">
    <property type="entry name" value="Carbonic_anhydrase_a-class_CS"/>
</dbReference>
<dbReference type="Pfam" id="PF00194">
    <property type="entry name" value="Carb_anhydrase"/>
    <property type="match status" value="1"/>
</dbReference>
<dbReference type="Gene3D" id="3.10.200.10">
    <property type="entry name" value="Alpha carbonic anhydrase"/>
    <property type="match status" value="1"/>
</dbReference>
<keyword evidence="9" id="KW-1185">Reference proteome</keyword>
<dbReference type="AlphaFoldDB" id="A0A833VHA5"/>
<keyword evidence="3 6" id="KW-0479">Metal-binding</keyword>
<sequence length="271" mass="31336">MKTIVISTFLTISLLLSIPLASSQEVEDELEFSYESGAENGPEHWGEINLNWTKCGTGHQQSPIDLLNERVQVNPYMGRLRRSYRPANAIMKNRGHDIELKWYEDAGSIQIDGDHYHPTQLHWHAPSEHTINGRRFAMEMHMVHLTPDGKKIAVIGFLYKYGRPDPLLDELEPYIKEIANKNNEEESVGIVDPRKIKLGSRKYYRYMGSLTVPPCTEGVVWTIVKKIRTVSRDQVHLLKDAVHEDAHDNCRPLQSIYDRMINMYRPMKINK</sequence>
<comment type="similarity">
    <text evidence="6">Belongs to the alpha-carbonic anhydrase family.</text>
</comment>
<comment type="catalytic activity">
    <reaction evidence="6">
        <text>hydrogencarbonate + H(+) = CO2 + H2O</text>
        <dbReference type="Rhea" id="RHEA:10748"/>
        <dbReference type="ChEBI" id="CHEBI:15377"/>
        <dbReference type="ChEBI" id="CHEBI:15378"/>
        <dbReference type="ChEBI" id="CHEBI:16526"/>
        <dbReference type="ChEBI" id="CHEBI:17544"/>
        <dbReference type="EC" id="4.2.1.1"/>
    </reaction>
</comment>
<comment type="caution">
    <text evidence="8">The sequence shown here is derived from an EMBL/GenBank/DDBJ whole genome shotgun (WGS) entry which is preliminary data.</text>
</comment>
<dbReference type="PANTHER" id="PTHR18952">
    <property type="entry name" value="CARBONIC ANHYDRASE"/>
    <property type="match status" value="1"/>
</dbReference>
<feature type="chain" id="PRO_5033111180" description="Carbonic anhydrase" evidence="6">
    <location>
        <begin position="24"/>
        <end position="271"/>
    </location>
</feature>
<dbReference type="CDD" id="cd03124">
    <property type="entry name" value="alpha_CA_prokaryotic_like"/>
    <property type="match status" value="1"/>
</dbReference>
<evidence type="ECO:0000313" key="9">
    <source>
        <dbReference type="Proteomes" id="UP000623129"/>
    </source>
</evidence>
<dbReference type="InterPro" id="IPR041891">
    <property type="entry name" value="Alpha_CA_prokaryot-like"/>
</dbReference>